<keyword evidence="2" id="KW-1185">Reference proteome</keyword>
<name>A0ABR9VHZ7_9CYAN</name>
<reference evidence="1 2" key="1">
    <citation type="submission" date="2020-10" db="EMBL/GenBank/DDBJ databases">
        <authorList>
            <person name="Castelo-Branco R."/>
            <person name="Eusebio N."/>
            <person name="Adriana R."/>
            <person name="Vieira A."/>
            <person name="Brugerolle De Fraissinette N."/>
            <person name="Rezende De Castro R."/>
            <person name="Schneider M.P."/>
            <person name="Vasconcelos V."/>
            <person name="Leao P.N."/>
        </authorList>
    </citation>
    <scope>NUCLEOTIDE SEQUENCE [LARGE SCALE GENOMIC DNA]</scope>
    <source>
        <strain evidence="1 2">LEGE 00250</strain>
    </source>
</reference>
<dbReference type="PANTHER" id="PTHR34504">
    <property type="entry name" value="ANTITOXIN HICB"/>
    <property type="match status" value="1"/>
</dbReference>
<dbReference type="Gene3D" id="3.30.160.250">
    <property type="match status" value="1"/>
</dbReference>
<dbReference type="InterPro" id="IPR035069">
    <property type="entry name" value="TTHA1013/TTHA0281-like"/>
</dbReference>
<gene>
    <name evidence="1" type="ORF">IQ227_19325</name>
</gene>
<organism evidence="1 2">
    <name type="scientific">Sphaerospermopsis aphanizomenoides LEGE 00250</name>
    <dbReference type="NCBI Taxonomy" id="2777972"/>
    <lineage>
        <taxon>Bacteria</taxon>
        <taxon>Bacillati</taxon>
        <taxon>Cyanobacteriota</taxon>
        <taxon>Cyanophyceae</taxon>
        <taxon>Nostocales</taxon>
        <taxon>Aphanizomenonaceae</taxon>
        <taxon>Sphaerospermopsis</taxon>
        <taxon>Sphaerospermopsis aphanizomenoides</taxon>
    </lineage>
</organism>
<dbReference type="PANTHER" id="PTHR34504:SF4">
    <property type="entry name" value="ANTITOXIN HICB"/>
    <property type="match status" value="1"/>
</dbReference>
<dbReference type="SUPFAM" id="SSF143100">
    <property type="entry name" value="TTHA1013/TTHA0281-like"/>
    <property type="match status" value="1"/>
</dbReference>
<proteinExistence type="predicted"/>
<accession>A0ABR9VHZ7</accession>
<protein>
    <submittedName>
        <fullName evidence="1">Type II toxin-antitoxin system HicB family antitoxin</fullName>
    </submittedName>
</protein>
<evidence type="ECO:0000313" key="1">
    <source>
        <dbReference type="EMBL" id="MBE9238117.1"/>
    </source>
</evidence>
<dbReference type="InterPro" id="IPR051404">
    <property type="entry name" value="TA_system_antitoxin"/>
</dbReference>
<sequence length="69" mass="8178">MQKKKFTLEYWLDDSWYVGKLKEIPGVFSQGESLEELEENIKDAYQLMLEESLENHPEAQTKEIWVDVA</sequence>
<dbReference type="Proteomes" id="UP000606776">
    <property type="component" value="Unassembled WGS sequence"/>
</dbReference>
<comment type="caution">
    <text evidence="1">The sequence shown here is derived from an EMBL/GenBank/DDBJ whole genome shotgun (WGS) entry which is preliminary data.</text>
</comment>
<dbReference type="RefSeq" id="WP_193943715.1">
    <property type="nucleotide sequence ID" value="NZ_JADEWB010000143.1"/>
</dbReference>
<dbReference type="EMBL" id="JADEWB010000143">
    <property type="protein sequence ID" value="MBE9238117.1"/>
    <property type="molecule type" value="Genomic_DNA"/>
</dbReference>
<evidence type="ECO:0000313" key="2">
    <source>
        <dbReference type="Proteomes" id="UP000606776"/>
    </source>
</evidence>